<dbReference type="Pfam" id="PF01847">
    <property type="entry name" value="VHL"/>
    <property type="match status" value="1"/>
</dbReference>
<dbReference type="InterPro" id="IPR024053">
    <property type="entry name" value="VHL_beta_dom"/>
</dbReference>
<reference evidence="3 4" key="1">
    <citation type="submission" date="2022-06" db="EMBL/GenBank/DDBJ databases">
        <title>Genomic Encyclopedia of Archaeal and Bacterial Type Strains, Phase II (KMG-II): from individual species to whole genera.</title>
        <authorList>
            <person name="Goeker M."/>
        </authorList>
    </citation>
    <scope>NUCLEOTIDE SEQUENCE [LARGE SCALE GENOMIC DNA]</scope>
    <source>
        <strain evidence="3 4">DSM 44255</strain>
    </source>
</reference>
<dbReference type="Gene3D" id="2.60.40.780">
    <property type="entry name" value="von Hippel-Lindau disease tumour suppressor, beta domain"/>
    <property type="match status" value="1"/>
</dbReference>
<name>A0ABT1IGI2_9PSEU</name>
<evidence type="ECO:0000313" key="4">
    <source>
        <dbReference type="Proteomes" id="UP001205185"/>
    </source>
</evidence>
<dbReference type="EMBL" id="JAMTCO010000010">
    <property type="protein sequence ID" value="MCP2271740.1"/>
    <property type="molecule type" value="Genomic_DNA"/>
</dbReference>
<dbReference type="InterPro" id="IPR036208">
    <property type="entry name" value="VHL_sf"/>
</dbReference>
<evidence type="ECO:0000256" key="1">
    <source>
        <dbReference type="SAM" id="SignalP"/>
    </source>
</evidence>
<dbReference type="RefSeq" id="WP_253888706.1">
    <property type="nucleotide sequence ID" value="NZ_BAAAVB010000003.1"/>
</dbReference>
<organism evidence="3 4">
    <name type="scientific">Actinokineospora diospyrosa</name>
    <dbReference type="NCBI Taxonomy" id="103728"/>
    <lineage>
        <taxon>Bacteria</taxon>
        <taxon>Bacillati</taxon>
        <taxon>Actinomycetota</taxon>
        <taxon>Actinomycetes</taxon>
        <taxon>Pseudonocardiales</taxon>
        <taxon>Pseudonocardiaceae</taxon>
        <taxon>Actinokineospora</taxon>
    </lineage>
</organism>
<dbReference type="InterPro" id="IPR037140">
    <property type="entry name" value="VHL_beta_dom_sf"/>
</dbReference>
<dbReference type="Proteomes" id="UP001205185">
    <property type="component" value="Unassembled WGS sequence"/>
</dbReference>
<proteinExistence type="predicted"/>
<feature type="signal peptide" evidence="1">
    <location>
        <begin position="1"/>
        <end position="23"/>
    </location>
</feature>
<evidence type="ECO:0000313" key="3">
    <source>
        <dbReference type="EMBL" id="MCP2271740.1"/>
    </source>
</evidence>
<feature type="domain" description="von Hippel-Lindau disease tumour suppressor beta" evidence="2">
    <location>
        <begin position="45"/>
        <end position="108"/>
    </location>
</feature>
<comment type="caution">
    <text evidence="3">The sequence shown here is derived from an EMBL/GenBank/DDBJ whole genome shotgun (WGS) entry which is preliminary data.</text>
</comment>
<gene>
    <name evidence="3" type="ORF">LV75_004254</name>
</gene>
<feature type="chain" id="PRO_5045169985" evidence="1">
    <location>
        <begin position="24"/>
        <end position="123"/>
    </location>
</feature>
<dbReference type="SUPFAM" id="SSF49468">
    <property type="entry name" value="VHL"/>
    <property type="match status" value="1"/>
</dbReference>
<keyword evidence="4" id="KW-1185">Reference proteome</keyword>
<protein>
    <submittedName>
        <fullName evidence="3">von Hippel-Lindau disease tumor suppressor protein</fullName>
    </submittedName>
</protein>
<evidence type="ECO:0000259" key="2">
    <source>
        <dbReference type="Pfam" id="PF01847"/>
    </source>
</evidence>
<sequence>MRTLLVLALLSLVTAACSSPIQGTPTDAGITTDANITTTASRPDRSPASQDTVTLTFINHATTPLNIYWLTFEGDEKLYQTLAPQATYDQPTYVGHIWIARTPDGKETARITASRDQVEVVID</sequence>
<dbReference type="PROSITE" id="PS51257">
    <property type="entry name" value="PROKAR_LIPOPROTEIN"/>
    <property type="match status" value="1"/>
</dbReference>
<accession>A0ABT1IGI2</accession>
<keyword evidence="1" id="KW-0732">Signal</keyword>